<dbReference type="RefSeq" id="WP_086498465.1">
    <property type="nucleotide sequence ID" value="NZ_MSSV01000002.1"/>
</dbReference>
<evidence type="ECO:0000256" key="3">
    <source>
        <dbReference type="ARBA" id="ARBA00022729"/>
    </source>
</evidence>
<dbReference type="PROSITE" id="PS51257">
    <property type="entry name" value="PROKAR_LIPOPROTEIN"/>
    <property type="match status" value="1"/>
</dbReference>
<evidence type="ECO:0000259" key="7">
    <source>
        <dbReference type="Pfam" id="PF07980"/>
    </source>
</evidence>
<evidence type="ECO:0000256" key="4">
    <source>
        <dbReference type="ARBA" id="ARBA00023136"/>
    </source>
</evidence>
<dbReference type="CDD" id="cd08977">
    <property type="entry name" value="SusD"/>
    <property type="match status" value="1"/>
</dbReference>
<dbReference type="InterPro" id="IPR033985">
    <property type="entry name" value="SusD-like_N"/>
</dbReference>
<feature type="domain" description="SusD-like N-terminal" evidence="8">
    <location>
        <begin position="89"/>
        <end position="233"/>
    </location>
</feature>
<dbReference type="InterPro" id="IPR012944">
    <property type="entry name" value="SusD_RagB_dom"/>
</dbReference>
<dbReference type="AlphaFoldDB" id="A0A2W7R9W1"/>
<evidence type="ECO:0000313" key="9">
    <source>
        <dbReference type="EMBL" id="PZX57718.1"/>
    </source>
</evidence>
<keyword evidence="4" id="KW-0472">Membrane</keyword>
<evidence type="ECO:0000256" key="5">
    <source>
        <dbReference type="ARBA" id="ARBA00023237"/>
    </source>
</evidence>
<comment type="caution">
    <text evidence="9">The sequence shown here is derived from an EMBL/GenBank/DDBJ whole genome shotgun (WGS) entry which is preliminary data.</text>
</comment>
<sequence length="497" mass="55193">MKNIISKIVIAGALLVGTSCADDYLDTVPTDAVSEEAVFTSTQNAMAALNGIHRMLHIRFDSQGQAAESGVMIMRDVLAEDVVFTTSGNGWYVSTVRWLNHVNENSGDVRFVWRYYYKVIGNANMIISKIDNVVGPQAEKDEIKGQALAYRAWAHFNLVQMFAERYNAGGSNSQLGVPIVIEPISEGGARNTVEEVYAQINVDLTDALALLSTSRNATSHINIDVANGIKARVAMAQGKFTEAAQAAKASREGYDLMSESQLYQGFNSVDNPEWIWGCRQVDDQGTFFASFFAYMSVNFSSTNIRGNPKAINKLLYDKIPATDYRKILWDANAGTASKRDPFIDEVTLTSFSKINYMNRKFLAQANASSVGDVPYMRAAEMYLNEAEALARSGNDADAAQVLFDFASTRNPEYVRSTKTGNELIEEIMVQRRVELWGEGFRFYDLKRLNLPLDRVGSNHVGSVINGKYTEEAGTNNWQWQIPISEINANDNMVQNPL</sequence>
<reference evidence="10 12" key="2">
    <citation type="submission" date="2019-08" db="EMBL/GenBank/DDBJ databases">
        <title>Genome of Algoriphagus ratkowskyi IC026.</title>
        <authorList>
            <person name="Bowman J.P."/>
        </authorList>
    </citation>
    <scope>NUCLEOTIDE SEQUENCE [LARGE SCALE GENOMIC DNA]</scope>
    <source>
        <strain evidence="10 12">IC026</strain>
    </source>
</reference>
<dbReference type="EMBL" id="QKZU01000006">
    <property type="protein sequence ID" value="PZX57718.1"/>
    <property type="molecule type" value="Genomic_DNA"/>
</dbReference>
<dbReference type="OrthoDB" id="1100079at2"/>
<protein>
    <submittedName>
        <fullName evidence="10">RagB/SusD family nutrient uptake outer membrane protein</fullName>
    </submittedName>
    <submittedName>
        <fullName evidence="9">SusD-like starch-binding protein associating with outer membrane</fullName>
    </submittedName>
</protein>
<keyword evidence="3 6" id="KW-0732">Signal</keyword>
<feature type="chain" id="PRO_5016127057" evidence="6">
    <location>
        <begin position="22"/>
        <end position="497"/>
    </location>
</feature>
<dbReference type="Proteomes" id="UP000321927">
    <property type="component" value="Unassembled WGS sequence"/>
</dbReference>
<dbReference type="Pfam" id="PF07980">
    <property type="entry name" value="SusD_RagB"/>
    <property type="match status" value="1"/>
</dbReference>
<dbReference type="Proteomes" id="UP000249115">
    <property type="component" value="Unassembled WGS sequence"/>
</dbReference>
<dbReference type="GO" id="GO:0009279">
    <property type="term" value="C:cell outer membrane"/>
    <property type="evidence" value="ECO:0007669"/>
    <property type="project" value="UniProtKB-SubCell"/>
</dbReference>
<evidence type="ECO:0000313" key="10">
    <source>
        <dbReference type="EMBL" id="TXD78987.1"/>
    </source>
</evidence>
<dbReference type="EMBL" id="VORV01000003">
    <property type="protein sequence ID" value="TXD78987.1"/>
    <property type="molecule type" value="Genomic_DNA"/>
</dbReference>
<name>A0A2W7R9W1_9BACT</name>
<feature type="domain" description="RagB/SusD" evidence="7">
    <location>
        <begin position="352"/>
        <end position="496"/>
    </location>
</feature>
<dbReference type="SUPFAM" id="SSF48452">
    <property type="entry name" value="TPR-like"/>
    <property type="match status" value="1"/>
</dbReference>
<proteinExistence type="inferred from homology"/>
<reference evidence="9 11" key="1">
    <citation type="submission" date="2018-06" db="EMBL/GenBank/DDBJ databases">
        <title>Genomic Encyclopedia of Archaeal and Bacterial Type Strains, Phase II (KMG-II): from individual species to whole genera.</title>
        <authorList>
            <person name="Goeker M."/>
        </authorList>
    </citation>
    <scope>NUCLEOTIDE SEQUENCE [LARGE SCALE GENOMIC DNA]</scope>
    <source>
        <strain evidence="9 11">DSM 22686</strain>
    </source>
</reference>
<dbReference type="Pfam" id="PF14322">
    <property type="entry name" value="SusD-like_3"/>
    <property type="match status" value="1"/>
</dbReference>
<evidence type="ECO:0000259" key="8">
    <source>
        <dbReference type="Pfam" id="PF14322"/>
    </source>
</evidence>
<organism evidence="9 11">
    <name type="scientific">Algoriphagus ratkowskyi</name>
    <dbReference type="NCBI Taxonomy" id="57028"/>
    <lineage>
        <taxon>Bacteria</taxon>
        <taxon>Pseudomonadati</taxon>
        <taxon>Bacteroidota</taxon>
        <taxon>Cytophagia</taxon>
        <taxon>Cytophagales</taxon>
        <taxon>Cyclobacteriaceae</taxon>
        <taxon>Algoriphagus</taxon>
    </lineage>
</organism>
<evidence type="ECO:0000313" key="11">
    <source>
        <dbReference type="Proteomes" id="UP000249115"/>
    </source>
</evidence>
<keyword evidence="5" id="KW-0998">Cell outer membrane</keyword>
<feature type="signal peptide" evidence="6">
    <location>
        <begin position="1"/>
        <end position="21"/>
    </location>
</feature>
<comment type="subcellular location">
    <subcellularLocation>
        <location evidence="1">Cell outer membrane</location>
    </subcellularLocation>
</comment>
<keyword evidence="12" id="KW-1185">Reference proteome</keyword>
<accession>A0A2W7R9W1</accession>
<dbReference type="InterPro" id="IPR011990">
    <property type="entry name" value="TPR-like_helical_dom_sf"/>
</dbReference>
<evidence type="ECO:0000256" key="6">
    <source>
        <dbReference type="SAM" id="SignalP"/>
    </source>
</evidence>
<evidence type="ECO:0000256" key="2">
    <source>
        <dbReference type="ARBA" id="ARBA00006275"/>
    </source>
</evidence>
<comment type="similarity">
    <text evidence="2">Belongs to the SusD family.</text>
</comment>
<gene>
    <name evidence="10" type="ORF">ESW18_05580</name>
    <name evidence="9" type="ORF">LV84_01847</name>
</gene>
<evidence type="ECO:0000256" key="1">
    <source>
        <dbReference type="ARBA" id="ARBA00004442"/>
    </source>
</evidence>
<dbReference type="Gene3D" id="1.25.40.390">
    <property type="match status" value="1"/>
</dbReference>
<evidence type="ECO:0000313" key="12">
    <source>
        <dbReference type="Proteomes" id="UP000321927"/>
    </source>
</evidence>